<proteinExistence type="predicted"/>
<evidence type="ECO:0000313" key="1">
    <source>
        <dbReference type="EMBL" id="GAA0747620.1"/>
    </source>
</evidence>
<gene>
    <name evidence="1" type="ORF">GCM10009107_16320</name>
</gene>
<name>A0ABN1JVS2_9BURK</name>
<reference evidence="1 2" key="1">
    <citation type="journal article" date="2019" name="Int. J. Syst. Evol. Microbiol.">
        <title>The Global Catalogue of Microorganisms (GCM) 10K type strain sequencing project: providing services to taxonomists for standard genome sequencing and annotation.</title>
        <authorList>
            <consortium name="The Broad Institute Genomics Platform"/>
            <consortium name="The Broad Institute Genome Sequencing Center for Infectious Disease"/>
            <person name="Wu L."/>
            <person name="Ma J."/>
        </authorList>
    </citation>
    <scope>NUCLEOTIDE SEQUENCE [LARGE SCALE GENOMIC DNA]</scope>
    <source>
        <strain evidence="1 2">JCM 15503</strain>
    </source>
</reference>
<keyword evidence="2" id="KW-1185">Reference proteome</keyword>
<protein>
    <submittedName>
        <fullName evidence="1">Uncharacterized protein</fullName>
    </submittedName>
</protein>
<sequence length="99" mass="11307">MSPEWCVSSEKRQYFPFSHAYAGNKRETGANKKTSHPPKEGGCCDVAPLRDNAQQIWRANKARHPCHQGIQDQTCTFRKRWMANEKAFHTGMVLPSIFA</sequence>
<dbReference type="Proteomes" id="UP001500279">
    <property type="component" value="Unassembled WGS sequence"/>
</dbReference>
<evidence type="ECO:0000313" key="2">
    <source>
        <dbReference type="Proteomes" id="UP001500279"/>
    </source>
</evidence>
<accession>A0ABN1JVS2</accession>
<dbReference type="EMBL" id="BAAAEW010000007">
    <property type="protein sequence ID" value="GAA0747620.1"/>
    <property type="molecule type" value="Genomic_DNA"/>
</dbReference>
<organism evidence="1 2">
    <name type="scientific">Ideonella azotifigens</name>
    <dbReference type="NCBI Taxonomy" id="513160"/>
    <lineage>
        <taxon>Bacteria</taxon>
        <taxon>Pseudomonadati</taxon>
        <taxon>Pseudomonadota</taxon>
        <taxon>Betaproteobacteria</taxon>
        <taxon>Burkholderiales</taxon>
        <taxon>Sphaerotilaceae</taxon>
        <taxon>Ideonella</taxon>
    </lineage>
</organism>
<comment type="caution">
    <text evidence="1">The sequence shown here is derived from an EMBL/GenBank/DDBJ whole genome shotgun (WGS) entry which is preliminary data.</text>
</comment>